<protein>
    <recommendedName>
        <fullName evidence="2">PX domain-containing protein</fullName>
    </recommendedName>
</protein>
<evidence type="ECO:0000256" key="1">
    <source>
        <dbReference type="SAM" id="MobiDB-lite"/>
    </source>
</evidence>
<evidence type="ECO:0000313" key="4">
    <source>
        <dbReference type="Proteomes" id="UP001420932"/>
    </source>
</evidence>
<dbReference type="GO" id="GO:0016020">
    <property type="term" value="C:membrane"/>
    <property type="evidence" value="ECO:0007669"/>
    <property type="project" value="UniProtKB-ARBA"/>
</dbReference>
<feature type="region of interest" description="Disordered" evidence="1">
    <location>
        <begin position="41"/>
        <end position="75"/>
    </location>
</feature>
<feature type="compositionally biased region" description="Basic and acidic residues" evidence="1">
    <location>
        <begin position="43"/>
        <end position="52"/>
    </location>
</feature>
<evidence type="ECO:0000313" key="3">
    <source>
        <dbReference type="EMBL" id="KAK9098688.1"/>
    </source>
</evidence>
<name>A0AAP0EXQ4_9MAGN</name>
<dbReference type="PANTHER" id="PTHR46856:SF1">
    <property type="entry name" value="PX DOMAIN-CONTAINING PROTEIN EREL1-RELATED"/>
    <property type="match status" value="1"/>
</dbReference>
<sequence>MCRLLLSDDCHTYTETQRTIFLLLFSLSRISNQSIPRSFTVESIDRSSEKTMQRQSPPKHRHDGTSPLPLGMDWSPPPKKWDGRDSIWPHDPRAGWSYCVTIPSWIIRSKLGDSEGVAFYKVQVGIQSPEGITSVRGVLRRFSDFMKLLDQLKRTFPRKHLPPAPSKHVLRINSNKSLPEETWKGMFLCRHEAQAHGIVDLVAVENTGDFT</sequence>
<comment type="caution">
    <text evidence="3">The sequence shown here is derived from an EMBL/GenBank/DDBJ whole genome shotgun (WGS) entry which is preliminary data.</text>
</comment>
<dbReference type="SUPFAM" id="SSF64268">
    <property type="entry name" value="PX domain"/>
    <property type="match status" value="1"/>
</dbReference>
<dbReference type="Proteomes" id="UP001420932">
    <property type="component" value="Unassembled WGS sequence"/>
</dbReference>
<dbReference type="PROSITE" id="PS50195">
    <property type="entry name" value="PX"/>
    <property type="match status" value="1"/>
</dbReference>
<dbReference type="InterPro" id="IPR044588">
    <property type="entry name" value="EREX-like"/>
</dbReference>
<dbReference type="PANTHER" id="PTHR46856">
    <property type="entry name" value="PX DOMAIN-CONTAINING PROTEIN EREL1-RELATED"/>
    <property type="match status" value="1"/>
</dbReference>
<dbReference type="InterPro" id="IPR036871">
    <property type="entry name" value="PX_dom_sf"/>
</dbReference>
<feature type="domain" description="PX" evidence="2">
    <location>
        <begin position="98"/>
        <end position="211"/>
    </location>
</feature>
<accession>A0AAP0EXQ4</accession>
<dbReference type="Gene3D" id="3.30.1520.10">
    <property type="entry name" value="Phox-like domain"/>
    <property type="match status" value="1"/>
</dbReference>
<dbReference type="AlphaFoldDB" id="A0AAP0EXQ4"/>
<dbReference type="GO" id="GO:0005768">
    <property type="term" value="C:endosome"/>
    <property type="evidence" value="ECO:0007669"/>
    <property type="project" value="UniProtKB-ARBA"/>
</dbReference>
<dbReference type="EMBL" id="JBBNAF010000011">
    <property type="protein sequence ID" value="KAK9098688.1"/>
    <property type="molecule type" value="Genomic_DNA"/>
</dbReference>
<organism evidence="3 4">
    <name type="scientific">Stephania yunnanensis</name>
    <dbReference type="NCBI Taxonomy" id="152371"/>
    <lineage>
        <taxon>Eukaryota</taxon>
        <taxon>Viridiplantae</taxon>
        <taxon>Streptophyta</taxon>
        <taxon>Embryophyta</taxon>
        <taxon>Tracheophyta</taxon>
        <taxon>Spermatophyta</taxon>
        <taxon>Magnoliopsida</taxon>
        <taxon>Ranunculales</taxon>
        <taxon>Menispermaceae</taxon>
        <taxon>Menispermoideae</taxon>
        <taxon>Cissampelideae</taxon>
        <taxon>Stephania</taxon>
    </lineage>
</organism>
<evidence type="ECO:0000259" key="2">
    <source>
        <dbReference type="PROSITE" id="PS50195"/>
    </source>
</evidence>
<dbReference type="GO" id="GO:0035091">
    <property type="term" value="F:phosphatidylinositol binding"/>
    <property type="evidence" value="ECO:0007669"/>
    <property type="project" value="InterPro"/>
</dbReference>
<gene>
    <name evidence="3" type="ORF">Syun_025733</name>
</gene>
<dbReference type="InterPro" id="IPR001683">
    <property type="entry name" value="PX_dom"/>
</dbReference>
<proteinExistence type="predicted"/>
<dbReference type="Pfam" id="PF00787">
    <property type="entry name" value="PX"/>
    <property type="match status" value="1"/>
</dbReference>
<keyword evidence="4" id="KW-1185">Reference proteome</keyword>
<dbReference type="GO" id="GO:0015031">
    <property type="term" value="P:protein transport"/>
    <property type="evidence" value="ECO:0007669"/>
    <property type="project" value="InterPro"/>
</dbReference>
<reference evidence="3 4" key="1">
    <citation type="submission" date="2024-01" db="EMBL/GenBank/DDBJ databases">
        <title>Genome assemblies of Stephania.</title>
        <authorList>
            <person name="Yang L."/>
        </authorList>
    </citation>
    <scope>NUCLEOTIDE SEQUENCE [LARGE SCALE GENOMIC DNA]</scope>
    <source>
        <strain evidence="3">YNDBR</strain>
        <tissue evidence="3">Leaf</tissue>
    </source>
</reference>